<dbReference type="SUPFAM" id="SSF52743">
    <property type="entry name" value="Subtilisin-like"/>
    <property type="match status" value="1"/>
</dbReference>
<name>A0A6M0CIF2_9FLAO</name>
<proteinExistence type="predicted"/>
<dbReference type="InterPro" id="IPR036852">
    <property type="entry name" value="Peptidase_S8/S53_dom_sf"/>
</dbReference>
<dbReference type="AlphaFoldDB" id="A0A6M0CIF2"/>
<keyword evidence="2" id="KW-1185">Reference proteome</keyword>
<dbReference type="GO" id="GO:0004252">
    <property type="term" value="F:serine-type endopeptidase activity"/>
    <property type="evidence" value="ECO:0007669"/>
    <property type="project" value="InterPro"/>
</dbReference>
<evidence type="ECO:0000313" key="1">
    <source>
        <dbReference type="EMBL" id="NER17748.1"/>
    </source>
</evidence>
<reference evidence="1 2" key="1">
    <citation type="submission" date="2020-01" db="EMBL/GenBank/DDBJ databases">
        <title>Spongiivirga citrea KCTC 32990T.</title>
        <authorList>
            <person name="Wang G."/>
        </authorList>
    </citation>
    <scope>NUCLEOTIDE SEQUENCE [LARGE SCALE GENOMIC DNA]</scope>
    <source>
        <strain evidence="1 2">KCTC 32990</strain>
    </source>
</reference>
<gene>
    <name evidence="1" type="ORF">GWK10_11040</name>
</gene>
<organism evidence="1 2">
    <name type="scientific">Spongiivirga citrea</name>
    <dbReference type="NCBI Taxonomy" id="1481457"/>
    <lineage>
        <taxon>Bacteria</taxon>
        <taxon>Pseudomonadati</taxon>
        <taxon>Bacteroidota</taxon>
        <taxon>Flavobacteriia</taxon>
        <taxon>Flavobacteriales</taxon>
        <taxon>Flavobacteriaceae</taxon>
        <taxon>Spongiivirga</taxon>
    </lineage>
</organism>
<sequence>MKPKIALIDGFPRSTYEQVRVHHHPQITYSWDSDFFGVPEFRRHADKMIRVIKSENVNADILVFPFYPKYESNMKNLALLAKNIERAIEHQCSIICICLEVIKGKSLPHALRRVYKKARENGITICISAGNDSPFLNPLIHEKYTIPIVGTTIDGTIPNHLSIKPTTKTLGFSIFGGTAEKPARISCSTATARFSAYLSKKMTENLSYRGGSNFEQILGILEDEIILSPKGLNHIPKEQGFAYG</sequence>
<dbReference type="Proteomes" id="UP000474296">
    <property type="component" value="Unassembled WGS sequence"/>
</dbReference>
<dbReference type="Gene3D" id="3.40.50.200">
    <property type="entry name" value="Peptidase S8/S53 domain"/>
    <property type="match status" value="1"/>
</dbReference>
<dbReference type="EMBL" id="JAABOQ010000004">
    <property type="protein sequence ID" value="NER17748.1"/>
    <property type="molecule type" value="Genomic_DNA"/>
</dbReference>
<protein>
    <submittedName>
        <fullName evidence="1">S8 family serine peptidase</fullName>
    </submittedName>
</protein>
<comment type="caution">
    <text evidence="1">The sequence shown here is derived from an EMBL/GenBank/DDBJ whole genome shotgun (WGS) entry which is preliminary data.</text>
</comment>
<evidence type="ECO:0000313" key="2">
    <source>
        <dbReference type="Proteomes" id="UP000474296"/>
    </source>
</evidence>
<dbReference type="GO" id="GO:0006508">
    <property type="term" value="P:proteolysis"/>
    <property type="evidence" value="ECO:0007669"/>
    <property type="project" value="InterPro"/>
</dbReference>
<dbReference type="RefSeq" id="WP_164032422.1">
    <property type="nucleotide sequence ID" value="NZ_JAABOQ010000004.1"/>
</dbReference>
<accession>A0A6M0CIF2</accession>